<reference evidence="4 5" key="1">
    <citation type="submission" date="2024-01" db="EMBL/GenBank/DDBJ databases">
        <title>A telomere-to-telomere, gap-free genome of sweet tea (Lithocarpus litseifolius).</title>
        <authorList>
            <person name="Zhou J."/>
        </authorList>
    </citation>
    <scope>NUCLEOTIDE SEQUENCE [LARGE SCALE GENOMIC DNA]</scope>
    <source>
        <strain evidence="4">Zhou-2022a</strain>
        <tissue evidence="4">Leaf</tissue>
    </source>
</reference>
<dbReference type="AlphaFoldDB" id="A0AAW2DZG8"/>
<dbReference type="InterPro" id="IPR006912">
    <property type="entry name" value="Harbinger_derived_prot"/>
</dbReference>
<dbReference type="EMBL" id="JAZDWU010000001">
    <property type="protein sequence ID" value="KAL0015957.1"/>
    <property type="molecule type" value="Genomic_DNA"/>
</dbReference>
<gene>
    <name evidence="4" type="ORF">SO802_003026</name>
</gene>
<organism evidence="4 5">
    <name type="scientific">Lithocarpus litseifolius</name>
    <dbReference type="NCBI Taxonomy" id="425828"/>
    <lineage>
        <taxon>Eukaryota</taxon>
        <taxon>Viridiplantae</taxon>
        <taxon>Streptophyta</taxon>
        <taxon>Embryophyta</taxon>
        <taxon>Tracheophyta</taxon>
        <taxon>Spermatophyta</taxon>
        <taxon>Magnoliopsida</taxon>
        <taxon>eudicotyledons</taxon>
        <taxon>Gunneridae</taxon>
        <taxon>Pentapetalae</taxon>
        <taxon>rosids</taxon>
        <taxon>fabids</taxon>
        <taxon>Fagales</taxon>
        <taxon>Fagaceae</taxon>
        <taxon>Lithocarpus</taxon>
    </lineage>
</organism>
<name>A0AAW2DZG8_9ROSI</name>
<protein>
    <recommendedName>
        <fullName evidence="3">No apical meristem-associated C-terminal domain-containing protein</fullName>
    </recommendedName>
</protein>
<feature type="region of interest" description="Disordered" evidence="2">
    <location>
        <begin position="106"/>
        <end position="143"/>
    </location>
</feature>
<feature type="compositionally biased region" description="Polar residues" evidence="2">
    <location>
        <begin position="55"/>
        <end position="69"/>
    </location>
</feature>
<feature type="compositionally biased region" description="Polar residues" evidence="2">
    <location>
        <begin position="30"/>
        <end position="43"/>
    </location>
</feature>
<evidence type="ECO:0000313" key="4">
    <source>
        <dbReference type="EMBL" id="KAL0015957.1"/>
    </source>
</evidence>
<dbReference type="PANTHER" id="PTHR47150:SF7">
    <property type="entry name" value="NUCLEASE"/>
    <property type="match status" value="1"/>
</dbReference>
<dbReference type="Pfam" id="PF04827">
    <property type="entry name" value="Plant_tran"/>
    <property type="match status" value="1"/>
</dbReference>
<dbReference type="InterPro" id="IPR029466">
    <property type="entry name" value="NAM-associated_C"/>
</dbReference>
<evidence type="ECO:0000259" key="3">
    <source>
        <dbReference type="Pfam" id="PF14303"/>
    </source>
</evidence>
<keyword evidence="5" id="KW-1185">Reference proteome</keyword>
<evidence type="ECO:0000313" key="5">
    <source>
        <dbReference type="Proteomes" id="UP001459277"/>
    </source>
</evidence>
<dbReference type="PANTHER" id="PTHR47150">
    <property type="entry name" value="OS12G0169200 PROTEIN"/>
    <property type="match status" value="1"/>
</dbReference>
<evidence type="ECO:0000256" key="1">
    <source>
        <dbReference type="SAM" id="Coils"/>
    </source>
</evidence>
<comment type="caution">
    <text evidence="4">The sequence shown here is derived from an EMBL/GenBank/DDBJ whole genome shotgun (WGS) entry which is preliminary data.</text>
</comment>
<feature type="compositionally biased region" description="Pro residues" evidence="2">
    <location>
        <begin position="44"/>
        <end position="53"/>
    </location>
</feature>
<dbReference type="Proteomes" id="UP001459277">
    <property type="component" value="Unassembled WGS sequence"/>
</dbReference>
<proteinExistence type="predicted"/>
<evidence type="ECO:0000256" key="2">
    <source>
        <dbReference type="SAM" id="MobiDB-lite"/>
    </source>
</evidence>
<dbReference type="Pfam" id="PF14303">
    <property type="entry name" value="NAM-associated"/>
    <property type="match status" value="1"/>
</dbReference>
<feature type="region of interest" description="Disordered" evidence="2">
    <location>
        <begin position="29"/>
        <end position="70"/>
    </location>
</feature>
<feature type="domain" description="No apical meristem-associated C-terminal" evidence="3">
    <location>
        <begin position="88"/>
        <end position="251"/>
    </location>
</feature>
<sequence>MESRRDTELRRDQTYISGIMNGDIEIDSQFLETSQNTPVSVSDSPPPPPPPPQVENASSTKGKQGSNFSVEEDKITSAKALYLEKYKKPFLLDHCWLMLKDQPKFADPNNAKSRSSVPPTPKSISISEGDCGSGLGNTSNFERPIGRKAEKAIRKNKATGKDVREYLTKKLKLFEDVTRLEEEKMFIEREKLAIEKEKSEEKLKIEKEKVMIEKKKFEMTEMLEEERIMMKDISGLTRAQKAFYEQLQEEIMVASMNHYLFRKFLLDDSNEDEIIEELVMETSQCDLIDEYVRIRETTALESLKKFVTTVIDVFPEEYLRKPNNEDISRLLAHGERQGFLGMLGSIDCMHWKWKNCPSTWKGQYCGHIREPTIILEVVASYDLWIWHAFFGLPGSNNDINVLERSHVFNELAEGRAPTVHYSINGHDYIMGYYLADGIYPKWATGDGGGRINGGGGGYGSGGDDGGDVAIEESAAAAAAAAAVVVAVALAAVAVAGGCDCCLL</sequence>
<accession>A0AAW2DZG8</accession>
<keyword evidence="1" id="KW-0175">Coiled coil</keyword>
<feature type="coiled-coil region" evidence="1">
    <location>
        <begin position="170"/>
        <end position="216"/>
    </location>
</feature>
<feature type="compositionally biased region" description="Polar residues" evidence="2">
    <location>
        <begin position="110"/>
        <end position="126"/>
    </location>
</feature>